<dbReference type="EMBL" id="JADXDR010000051">
    <property type="protein sequence ID" value="KAI7842561.1"/>
    <property type="molecule type" value="Genomic_DNA"/>
</dbReference>
<dbReference type="Pfam" id="PF00805">
    <property type="entry name" value="Pentapeptide"/>
    <property type="match status" value="1"/>
</dbReference>
<reference evidence="2" key="1">
    <citation type="submission" date="2020-11" db="EMBL/GenBank/DDBJ databases">
        <title>Chlorella ohadii genome sequencing and assembly.</title>
        <authorList>
            <person name="Murik O."/>
            <person name="Treves H."/>
            <person name="Kedem I."/>
            <person name="Shotland Y."/>
            <person name="Kaplan A."/>
        </authorList>
    </citation>
    <scope>NUCLEOTIDE SEQUENCE</scope>
    <source>
        <strain evidence="2">1</strain>
    </source>
</reference>
<accession>A0AAD5DSW8</accession>
<evidence type="ECO:0000313" key="3">
    <source>
        <dbReference type="Proteomes" id="UP001205105"/>
    </source>
</evidence>
<keyword evidence="1" id="KW-0677">Repeat</keyword>
<gene>
    <name evidence="2" type="ORF">COHA_003798</name>
</gene>
<name>A0AAD5DSW8_9CHLO</name>
<comment type="caution">
    <text evidence="2">The sequence shown here is derived from an EMBL/GenBank/DDBJ whole genome shotgun (WGS) entry which is preliminary data.</text>
</comment>
<dbReference type="AlphaFoldDB" id="A0AAD5DSW8"/>
<dbReference type="SUPFAM" id="SSF141571">
    <property type="entry name" value="Pentapeptide repeat-like"/>
    <property type="match status" value="1"/>
</dbReference>
<dbReference type="SUPFAM" id="SSF54427">
    <property type="entry name" value="NTF2-like"/>
    <property type="match status" value="1"/>
</dbReference>
<dbReference type="Proteomes" id="UP001205105">
    <property type="component" value="Unassembled WGS sequence"/>
</dbReference>
<sequence>MAQLATTTCFKAASGRAPPQPQRSVRRRRLATAAAMPQQPAQAELDCQPRSWARAAGGWAAGLGAACLLLAGSGSPAEAARLPPVEDTPGRCDISALDKFADTRATFSLEASGGNMVEAIVDIRGCDYSNKDLSGKVLSGVSMQGSNFSGSKLVGSQFARASAQGAEMRGTDLTDVNAFATAFDGADLEGAQFENSILSNATFGQYEGKWANLKGAHFEGALLSSSDVGRLCENPTLDEYTRKAELGCRGSRRGRARRLCQKKSRFEVATIENLTLAAMDGTDSGSGSSNEQVVRRLLMDTKSVEAKPPDLSDDFHMRCNGIDHDLDGFRRMWNARKKLLQSVEFEVLDLFGRGDSVAAVRCAHVTGRDGSQQPKMVAIDIWRLQDGKVVAAEQCWQLIRGPAGDDIEITAEEGRTAELRLACVQHTVEQRWSHSFRGRINGVEFDFHGFKAHWEALQDALSTLLVEVRELVVSRSSVGVVYDVLCGRRGERQPAQLRAVAVIDVGPDGRIASSQAVVRLVSGSPADESLATLMPDS</sequence>
<dbReference type="PANTHER" id="PTHR47485:SF1">
    <property type="entry name" value="THYLAKOID LUMENAL 17.4 KDA PROTEIN, CHLOROPLASTIC"/>
    <property type="match status" value="1"/>
</dbReference>
<dbReference type="Gene3D" id="3.10.450.50">
    <property type="match status" value="1"/>
</dbReference>
<dbReference type="InterPro" id="IPR032710">
    <property type="entry name" value="NTF2-like_dom_sf"/>
</dbReference>
<protein>
    <submittedName>
        <fullName evidence="2">Uncharacterized protein</fullName>
    </submittedName>
</protein>
<dbReference type="Gene3D" id="2.160.20.80">
    <property type="entry name" value="E3 ubiquitin-protein ligase SopA"/>
    <property type="match status" value="1"/>
</dbReference>
<evidence type="ECO:0000313" key="2">
    <source>
        <dbReference type="EMBL" id="KAI7842561.1"/>
    </source>
</evidence>
<proteinExistence type="predicted"/>
<dbReference type="PANTHER" id="PTHR47485">
    <property type="entry name" value="THYLAKOID LUMENAL 17.4 KDA PROTEIN, CHLOROPLASTIC"/>
    <property type="match status" value="1"/>
</dbReference>
<keyword evidence="3" id="KW-1185">Reference proteome</keyword>
<organism evidence="2 3">
    <name type="scientific">Chlorella ohadii</name>
    <dbReference type="NCBI Taxonomy" id="2649997"/>
    <lineage>
        <taxon>Eukaryota</taxon>
        <taxon>Viridiplantae</taxon>
        <taxon>Chlorophyta</taxon>
        <taxon>core chlorophytes</taxon>
        <taxon>Trebouxiophyceae</taxon>
        <taxon>Chlorellales</taxon>
        <taxon>Chlorellaceae</taxon>
        <taxon>Chlorella clade</taxon>
        <taxon>Chlorella</taxon>
    </lineage>
</organism>
<dbReference type="InterPro" id="IPR001646">
    <property type="entry name" value="5peptide_repeat"/>
</dbReference>
<evidence type="ECO:0000256" key="1">
    <source>
        <dbReference type="ARBA" id="ARBA00022737"/>
    </source>
</evidence>